<dbReference type="InterPro" id="IPR043795">
    <property type="entry name" value="N-alpha-Ac-DABA-like"/>
</dbReference>
<organism evidence="6 7">
    <name type="scientific">Microvirga terrestris</name>
    <dbReference type="NCBI Taxonomy" id="2791024"/>
    <lineage>
        <taxon>Bacteria</taxon>
        <taxon>Pseudomonadati</taxon>
        <taxon>Pseudomonadota</taxon>
        <taxon>Alphaproteobacteria</taxon>
        <taxon>Hyphomicrobiales</taxon>
        <taxon>Methylobacteriaceae</taxon>
        <taxon>Microvirga</taxon>
    </lineage>
</organism>
<dbReference type="PANTHER" id="PTHR37326:SF1">
    <property type="entry name" value="BLL3975 PROTEIN"/>
    <property type="match status" value="1"/>
</dbReference>
<dbReference type="InterPro" id="IPR053138">
    <property type="entry name" value="N-alpha-Ac-DABA_deacetylase"/>
</dbReference>
<keyword evidence="2" id="KW-0479">Metal-binding</keyword>
<dbReference type="Gene3D" id="3.40.630.10">
    <property type="entry name" value="Zn peptidases"/>
    <property type="match status" value="1"/>
</dbReference>
<dbReference type="PIRSF" id="PIRSF039012">
    <property type="entry name" value="ASP"/>
    <property type="match status" value="1"/>
</dbReference>
<dbReference type="EMBL" id="JADQDN010000001">
    <property type="protein sequence ID" value="MBF9194629.1"/>
    <property type="molecule type" value="Genomic_DNA"/>
</dbReference>
<reference evidence="6 7" key="1">
    <citation type="submission" date="2020-11" db="EMBL/GenBank/DDBJ databases">
        <authorList>
            <person name="Kim M.K."/>
        </authorList>
    </citation>
    <scope>NUCLEOTIDE SEQUENCE [LARGE SCALE GENOMIC DNA]</scope>
    <source>
        <strain evidence="6 7">BT290</strain>
    </source>
</reference>
<dbReference type="RefSeq" id="WP_196262051.1">
    <property type="nucleotide sequence ID" value="NZ_JADQDN010000001.1"/>
</dbReference>
<gene>
    <name evidence="6" type="ORF">I2H36_01140</name>
</gene>
<dbReference type="CDD" id="cd06252">
    <property type="entry name" value="M14_ASTE_ASPA-like"/>
    <property type="match status" value="1"/>
</dbReference>
<protein>
    <submittedName>
        <fullName evidence="6">Succinylglutamate desuccinylase/aspartoacylase family protein</fullName>
    </submittedName>
</protein>
<dbReference type="SUPFAM" id="SSF53187">
    <property type="entry name" value="Zn-dependent exopeptidases"/>
    <property type="match status" value="1"/>
</dbReference>
<proteinExistence type="predicted"/>
<comment type="caution">
    <text evidence="6">The sequence shown here is derived from an EMBL/GenBank/DDBJ whole genome shotgun (WGS) entry which is preliminary data.</text>
</comment>
<evidence type="ECO:0000313" key="7">
    <source>
        <dbReference type="Proteomes" id="UP000611708"/>
    </source>
</evidence>
<name>A0ABS0HMC2_9HYPH</name>
<sequence length="332" mass="35740">MASLEIDWNRDGRQASYIQVPSSTNRSAWQNLRIPVFVIRNGSGPTTLLLGGSHGDEYEGPVALSKFAHSVDPDSIKGTLIVVPAINLPAVLAGARLSPLDGLNLNREFPGNGRGSATQRIAHFITTELVPRADNVFDIHSGGRSLRFELCTFIHEQPDPERTSSFLAAAESFGAPLIVVIREPHASVMLDDVVESSGKLMLSSELGGSGIITAETARMSYEGLLGVLRHLGHLAPSDQDGAEDRRISRRVSVPGSDYYVHADDTALFEPAVSLGAPVEKGMVIGYLHYVDRVERAPTPVLSPQSGLLLCLHGQGVVHRNDTLVVVARDYTP</sequence>
<keyword evidence="3" id="KW-0378">Hydrolase</keyword>
<evidence type="ECO:0000256" key="2">
    <source>
        <dbReference type="ARBA" id="ARBA00022723"/>
    </source>
</evidence>
<evidence type="ECO:0000256" key="3">
    <source>
        <dbReference type="ARBA" id="ARBA00022801"/>
    </source>
</evidence>
<keyword evidence="7" id="KW-1185">Reference proteome</keyword>
<dbReference type="PANTHER" id="PTHR37326">
    <property type="entry name" value="BLL3975 PROTEIN"/>
    <property type="match status" value="1"/>
</dbReference>
<dbReference type="InterPro" id="IPR055438">
    <property type="entry name" value="AstE_AspA_cat"/>
</dbReference>
<evidence type="ECO:0000256" key="4">
    <source>
        <dbReference type="ARBA" id="ARBA00022833"/>
    </source>
</evidence>
<evidence type="ECO:0000256" key="1">
    <source>
        <dbReference type="ARBA" id="ARBA00001947"/>
    </source>
</evidence>
<dbReference type="Pfam" id="PF24827">
    <property type="entry name" value="AstE_AspA_cat"/>
    <property type="match status" value="1"/>
</dbReference>
<dbReference type="Proteomes" id="UP000611708">
    <property type="component" value="Unassembled WGS sequence"/>
</dbReference>
<evidence type="ECO:0000259" key="5">
    <source>
        <dbReference type="Pfam" id="PF24827"/>
    </source>
</evidence>
<comment type="cofactor">
    <cofactor evidence="1">
        <name>Zn(2+)</name>
        <dbReference type="ChEBI" id="CHEBI:29105"/>
    </cofactor>
</comment>
<evidence type="ECO:0000313" key="6">
    <source>
        <dbReference type="EMBL" id="MBF9194629.1"/>
    </source>
</evidence>
<feature type="domain" description="Succinylglutamate desuccinylase/Aspartoacylase catalytic" evidence="5">
    <location>
        <begin position="44"/>
        <end position="231"/>
    </location>
</feature>
<accession>A0ABS0HMC2</accession>
<keyword evidence="4" id="KW-0862">Zinc</keyword>